<dbReference type="InterPro" id="IPR007690">
    <property type="entry name" value="T2SS_GspM"/>
</dbReference>
<protein>
    <recommendedName>
        <fullName evidence="10">Type II secretion system protein M</fullName>
        <shortName evidence="10">T2SS protein M</shortName>
    </recommendedName>
    <alternativeName>
        <fullName evidence="10">General secretion pathway protein M</fullName>
    </alternativeName>
</protein>
<keyword evidence="4 10" id="KW-1003">Cell membrane</keyword>
<comment type="similarity">
    <text evidence="2 10">Belongs to the GSP M family.</text>
</comment>
<evidence type="ECO:0000256" key="10">
    <source>
        <dbReference type="PIRNR" id="PIRNR006291"/>
    </source>
</evidence>
<dbReference type="Pfam" id="PF04612">
    <property type="entry name" value="T2SSM"/>
    <property type="match status" value="1"/>
</dbReference>
<evidence type="ECO:0000256" key="3">
    <source>
        <dbReference type="ARBA" id="ARBA00022448"/>
    </source>
</evidence>
<dbReference type="Gene3D" id="3.30.1360.100">
    <property type="entry name" value="General secretion pathway protein M, EpsM"/>
    <property type="match status" value="1"/>
</dbReference>
<dbReference type="OrthoDB" id="6624834at2"/>
<evidence type="ECO:0000256" key="4">
    <source>
        <dbReference type="ARBA" id="ARBA00022475"/>
    </source>
</evidence>
<dbReference type="GO" id="GO:0015628">
    <property type="term" value="P:protein secretion by the type II secretion system"/>
    <property type="evidence" value="ECO:0007669"/>
    <property type="project" value="InterPro"/>
</dbReference>
<dbReference type="SUPFAM" id="SSF103054">
    <property type="entry name" value="General secretion pathway protein M, EpsM"/>
    <property type="match status" value="1"/>
</dbReference>
<dbReference type="PIRSF" id="PIRSF006291">
    <property type="entry name" value="GspM"/>
    <property type="match status" value="1"/>
</dbReference>
<evidence type="ECO:0000256" key="5">
    <source>
        <dbReference type="ARBA" id="ARBA00022519"/>
    </source>
</evidence>
<organism evidence="12 13">
    <name type="scientific">BD1-7 clade bacterium</name>
    <dbReference type="NCBI Taxonomy" id="2029982"/>
    <lineage>
        <taxon>Bacteria</taxon>
        <taxon>Pseudomonadati</taxon>
        <taxon>Pseudomonadota</taxon>
        <taxon>Gammaproteobacteria</taxon>
        <taxon>Cellvibrionales</taxon>
        <taxon>Spongiibacteraceae</taxon>
        <taxon>BD1-7 clade</taxon>
    </lineage>
</organism>
<dbReference type="InterPro" id="IPR023229">
    <property type="entry name" value="T2SS_M_periplasmic_sf"/>
</dbReference>
<evidence type="ECO:0000256" key="1">
    <source>
        <dbReference type="ARBA" id="ARBA00004377"/>
    </source>
</evidence>
<gene>
    <name evidence="12" type="primary">epsM</name>
    <name evidence="12" type="ORF">DPBNPPHM_01254</name>
</gene>
<dbReference type="GO" id="GO:0005886">
    <property type="term" value="C:plasma membrane"/>
    <property type="evidence" value="ECO:0007669"/>
    <property type="project" value="UniProtKB-SubCell"/>
</dbReference>
<keyword evidence="9 10" id="KW-0472">Membrane</keyword>
<evidence type="ECO:0000256" key="11">
    <source>
        <dbReference type="SAM" id="Phobius"/>
    </source>
</evidence>
<evidence type="ECO:0000313" key="13">
    <source>
        <dbReference type="Proteomes" id="UP000434580"/>
    </source>
</evidence>
<keyword evidence="6 11" id="KW-0812">Transmembrane</keyword>
<evidence type="ECO:0000256" key="8">
    <source>
        <dbReference type="ARBA" id="ARBA00022989"/>
    </source>
</evidence>
<dbReference type="Proteomes" id="UP000434580">
    <property type="component" value="Unassembled WGS sequence"/>
</dbReference>
<keyword evidence="5 10" id="KW-0997">Cell inner membrane</keyword>
<comment type="subcellular location">
    <subcellularLocation>
        <location evidence="1">Cell inner membrane</location>
        <topology evidence="1">Single-pass membrane protein</topology>
    </subcellularLocation>
</comment>
<accession>A0A5S9PQD7</accession>
<name>A0A5S9PQD7_9GAMM</name>
<keyword evidence="3 10" id="KW-0813">Transport</keyword>
<evidence type="ECO:0000256" key="6">
    <source>
        <dbReference type="ARBA" id="ARBA00022692"/>
    </source>
</evidence>
<keyword evidence="7 10" id="KW-0653">Protein transport</keyword>
<comment type="function">
    <text evidence="10">Inner membrane component of the type II secretion system required for the energy-dependent secretion of extracellular factors such as proteases and toxins from the periplasm.</text>
</comment>
<dbReference type="GO" id="GO:0015627">
    <property type="term" value="C:type II protein secretion system complex"/>
    <property type="evidence" value="ECO:0007669"/>
    <property type="project" value="InterPro"/>
</dbReference>
<feature type="transmembrane region" description="Helical" evidence="11">
    <location>
        <begin position="14"/>
        <end position="33"/>
    </location>
</feature>
<dbReference type="AlphaFoldDB" id="A0A5S9PQD7"/>
<keyword evidence="8 11" id="KW-1133">Transmembrane helix</keyword>
<evidence type="ECO:0000256" key="2">
    <source>
        <dbReference type="ARBA" id="ARBA00010637"/>
    </source>
</evidence>
<proteinExistence type="inferred from homology"/>
<evidence type="ECO:0000256" key="9">
    <source>
        <dbReference type="ARBA" id="ARBA00023136"/>
    </source>
</evidence>
<evidence type="ECO:0000256" key="7">
    <source>
        <dbReference type="ARBA" id="ARBA00022927"/>
    </source>
</evidence>
<sequence>MKAWFNALEKREQIILIGGTIAAIATLIFYFYAELGDETRLYQSRTKASSETLSWMESAVQTIQKSGGAGAGNATFANRSMSQLSQMAADRSNLRVTRFQPNGNDEAQVWFDRVAFNSVLDFLARLELDYGVTVETAAINSANSPGVVNARIKFSR</sequence>
<dbReference type="EMBL" id="CACSII010000012">
    <property type="protein sequence ID" value="CAA0106265.1"/>
    <property type="molecule type" value="Genomic_DNA"/>
</dbReference>
<reference evidence="12 13" key="1">
    <citation type="submission" date="2019-11" db="EMBL/GenBank/DDBJ databases">
        <authorList>
            <person name="Holert J."/>
        </authorList>
    </citation>
    <scope>NUCLEOTIDE SEQUENCE [LARGE SCALE GENOMIC DNA]</scope>
    <source>
        <strain evidence="12">BC5_2</strain>
    </source>
</reference>
<evidence type="ECO:0000313" key="12">
    <source>
        <dbReference type="EMBL" id="CAA0106265.1"/>
    </source>
</evidence>